<feature type="transmembrane region" description="Helical" evidence="1">
    <location>
        <begin position="29"/>
        <end position="50"/>
    </location>
</feature>
<gene>
    <name evidence="2" type="ORF">A2370_00795</name>
</gene>
<organism evidence="2 3">
    <name type="scientific">Candidatus Vogelbacteria bacterium RIFOXYB1_FULL_42_16</name>
    <dbReference type="NCBI Taxonomy" id="1802436"/>
    <lineage>
        <taxon>Bacteria</taxon>
        <taxon>Candidatus Vogeliibacteriota</taxon>
    </lineage>
</organism>
<keyword evidence="1" id="KW-0812">Transmembrane</keyword>
<evidence type="ECO:0000313" key="2">
    <source>
        <dbReference type="EMBL" id="OHA59044.1"/>
    </source>
</evidence>
<evidence type="ECO:0000256" key="1">
    <source>
        <dbReference type="SAM" id="Phobius"/>
    </source>
</evidence>
<accession>A0A1G2QEQ1</accession>
<sequence>MKNSAEICSGKKDCGCSFCSNNKSRGSKLIIAIVVLALLALAGFAGYTYYQKGNTSAPGKQDDTKEIASLVKKIGRLIVLPTGEQPVLATVKDAASLKAQQPFFAGAENGDKLLIYTEARKAFLYSEKTGKLINVGPVMNDDSVPTAEPVTKTAPEAKKK</sequence>
<keyword evidence="1" id="KW-1133">Transmembrane helix</keyword>
<dbReference type="EMBL" id="MHTH01000006">
    <property type="protein sequence ID" value="OHA59044.1"/>
    <property type="molecule type" value="Genomic_DNA"/>
</dbReference>
<dbReference type="AlphaFoldDB" id="A0A1G2QEQ1"/>
<reference evidence="2 3" key="1">
    <citation type="journal article" date="2016" name="Nat. Commun.">
        <title>Thousands of microbial genomes shed light on interconnected biogeochemical processes in an aquifer system.</title>
        <authorList>
            <person name="Anantharaman K."/>
            <person name="Brown C.T."/>
            <person name="Hug L.A."/>
            <person name="Sharon I."/>
            <person name="Castelle C.J."/>
            <person name="Probst A.J."/>
            <person name="Thomas B.C."/>
            <person name="Singh A."/>
            <person name="Wilkins M.J."/>
            <person name="Karaoz U."/>
            <person name="Brodie E.L."/>
            <person name="Williams K.H."/>
            <person name="Hubbard S.S."/>
            <person name="Banfield J.F."/>
        </authorList>
    </citation>
    <scope>NUCLEOTIDE SEQUENCE [LARGE SCALE GENOMIC DNA]</scope>
</reference>
<proteinExistence type="predicted"/>
<dbReference type="Proteomes" id="UP000176222">
    <property type="component" value="Unassembled WGS sequence"/>
</dbReference>
<keyword evidence="1" id="KW-0472">Membrane</keyword>
<dbReference type="STRING" id="1802436.A2370_00795"/>
<protein>
    <submittedName>
        <fullName evidence="2">Uncharacterized protein</fullName>
    </submittedName>
</protein>
<name>A0A1G2QEQ1_9BACT</name>
<comment type="caution">
    <text evidence="2">The sequence shown here is derived from an EMBL/GenBank/DDBJ whole genome shotgun (WGS) entry which is preliminary data.</text>
</comment>
<evidence type="ECO:0000313" key="3">
    <source>
        <dbReference type="Proteomes" id="UP000176222"/>
    </source>
</evidence>